<evidence type="ECO:0000259" key="8">
    <source>
        <dbReference type="Pfam" id="PF04560"/>
    </source>
</evidence>
<keyword evidence="6" id="KW-0804">Transcription</keyword>
<name>A0A7N2LU44_QUELO</name>
<dbReference type="Gene3D" id="2.40.270.10">
    <property type="entry name" value="DNA-directed RNA polymerase, subunit 2, domain 6"/>
    <property type="match status" value="1"/>
</dbReference>
<dbReference type="InterPro" id="IPR007120">
    <property type="entry name" value="DNA-dir_RNAP_su2_dom"/>
</dbReference>
<dbReference type="GO" id="GO:0006351">
    <property type="term" value="P:DNA-templated transcription"/>
    <property type="evidence" value="ECO:0007669"/>
    <property type="project" value="InterPro"/>
</dbReference>
<dbReference type="InterPro" id="IPR015712">
    <property type="entry name" value="DNA-dir_RNA_pol_su2"/>
</dbReference>
<dbReference type="InParanoid" id="A0A7N2LU44"/>
<evidence type="ECO:0000259" key="7">
    <source>
        <dbReference type="Pfam" id="PF00562"/>
    </source>
</evidence>
<reference evidence="9 10" key="1">
    <citation type="journal article" date="2016" name="G3 (Bethesda)">
        <title>First Draft Assembly and Annotation of the Genome of a California Endemic Oak Quercus lobata Nee (Fagaceae).</title>
        <authorList>
            <person name="Sork V.L."/>
            <person name="Fitz-Gibbon S.T."/>
            <person name="Puiu D."/>
            <person name="Crepeau M."/>
            <person name="Gugger P.F."/>
            <person name="Sherman R."/>
            <person name="Stevens K."/>
            <person name="Langley C.H."/>
            <person name="Pellegrini M."/>
            <person name="Salzberg S.L."/>
        </authorList>
    </citation>
    <scope>NUCLEOTIDE SEQUENCE [LARGE SCALE GENOMIC DNA]</scope>
    <source>
        <strain evidence="9 10">cv. SW786</strain>
    </source>
</reference>
<organism evidence="9 10">
    <name type="scientific">Quercus lobata</name>
    <name type="common">Valley oak</name>
    <dbReference type="NCBI Taxonomy" id="97700"/>
    <lineage>
        <taxon>Eukaryota</taxon>
        <taxon>Viridiplantae</taxon>
        <taxon>Streptophyta</taxon>
        <taxon>Embryophyta</taxon>
        <taxon>Tracheophyta</taxon>
        <taxon>Spermatophyta</taxon>
        <taxon>Magnoliopsida</taxon>
        <taxon>eudicotyledons</taxon>
        <taxon>Gunneridae</taxon>
        <taxon>Pentapetalae</taxon>
        <taxon>rosids</taxon>
        <taxon>fabids</taxon>
        <taxon>Fagales</taxon>
        <taxon>Fagaceae</taxon>
        <taxon>Quercus</taxon>
    </lineage>
</organism>
<evidence type="ECO:0000256" key="5">
    <source>
        <dbReference type="ARBA" id="ARBA00022695"/>
    </source>
</evidence>
<sequence length="249" mass="27665">MTVGKMIELLGGKGGVSCGRFHYGSAFGEPSGHADTVEAMSEILVNKGFNYNGKDFLYSGITGCPLEAYIFMGPIYYQKLKQMVLDKMHARADGPRVLLTRQPTEGRARNGGLRVGEMERDCLIAYGASMLIFERLMISSDPFEVQLYKASFLRMPPGCKNTTVDRDQLPEQIWKISSYALGTKPIFTVCRICGLLGYYNHHLKIGICSSCKKKGRYVYYEASVCMQALNPGTPIDEYCSPLKASRGMN</sequence>
<dbReference type="Pfam" id="PF00562">
    <property type="entry name" value="RNA_pol_Rpb2_6"/>
    <property type="match status" value="1"/>
</dbReference>
<dbReference type="GO" id="GO:0003677">
    <property type="term" value="F:DNA binding"/>
    <property type="evidence" value="ECO:0007669"/>
    <property type="project" value="InterPro"/>
</dbReference>
<keyword evidence="5" id="KW-0548">Nucleotidyltransferase</keyword>
<evidence type="ECO:0000256" key="1">
    <source>
        <dbReference type="ARBA" id="ARBA00006835"/>
    </source>
</evidence>
<dbReference type="Gramene" id="QL05p087226:mrna">
    <property type="protein sequence ID" value="QL05p087226:mrna"/>
    <property type="gene ID" value="QL05p087226"/>
</dbReference>
<accession>A0A7N2LU44</accession>
<dbReference type="GO" id="GO:0000428">
    <property type="term" value="C:DNA-directed RNA polymerase complex"/>
    <property type="evidence" value="ECO:0007669"/>
    <property type="project" value="UniProtKB-KW"/>
</dbReference>
<dbReference type="GO" id="GO:0032549">
    <property type="term" value="F:ribonucleoside binding"/>
    <property type="evidence" value="ECO:0007669"/>
    <property type="project" value="InterPro"/>
</dbReference>
<dbReference type="SUPFAM" id="SSF64484">
    <property type="entry name" value="beta and beta-prime subunits of DNA dependent RNA-polymerase"/>
    <property type="match status" value="1"/>
</dbReference>
<dbReference type="AlphaFoldDB" id="A0A7N2LU44"/>
<evidence type="ECO:0000256" key="3">
    <source>
        <dbReference type="ARBA" id="ARBA00022478"/>
    </source>
</evidence>
<comment type="similarity">
    <text evidence="1">Belongs to the RNA polymerase beta chain family.</text>
</comment>
<evidence type="ECO:0000313" key="10">
    <source>
        <dbReference type="Proteomes" id="UP000594261"/>
    </source>
</evidence>
<dbReference type="InterPro" id="IPR007641">
    <property type="entry name" value="RNA_pol_Rpb2_7"/>
</dbReference>
<evidence type="ECO:0000256" key="4">
    <source>
        <dbReference type="ARBA" id="ARBA00022679"/>
    </source>
</evidence>
<dbReference type="EnsemblPlants" id="QL05p087226:mrna">
    <property type="protein sequence ID" value="QL05p087226:mrna"/>
    <property type="gene ID" value="QL05p087226"/>
</dbReference>
<evidence type="ECO:0000313" key="9">
    <source>
        <dbReference type="EnsemblPlants" id="QL05p087226:mrna"/>
    </source>
</evidence>
<dbReference type="Pfam" id="PF04560">
    <property type="entry name" value="RNA_pol_Rpb2_7"/>
    <property type="match status" value="1"/>
</dbReference>
<dbReference type="Proteomes" id="UP000594261">
    <property type="component" value="Chromosome 5"/>
</dbReference>
<dbReference type="Gene3D" id="3.90.1800.10">
    <property type="entry name" value="RNA polymerase alpha subunit dimerisation domain"/>
    <property type="match status" value="1"/>
</dbReference>
<evidence type="ECO:0000256" key="2">
    <source>
        <dbReference type="ARBA" id="ARBA00012418"/>
    </source>
</evidence>
<reference evidence="9" key="2">
    <citation type="submission" date="2021-01" db="UniProtKB">
        <authorList>
            <consortium name="EnsemblPlants"/>
        </authorList>
    </citation>
    <scope>IDENTIFICATION</scope>
</reference>
<protein>
    <recommendedName>
        <fullName evidence="2">DNA-directed RNA polymerase</fullName>
        <ecNumber evidence="2">2.7.7.6</ecNumber>
    </recommendedName>
</protein>
<feature type="domain" description="DNA-directed RNA polymerase subunit 2 hybrid-binding" evidence="7">
    <location>
        <begin position="1"/>
        <end position="109"/>
    </location>
</feature>
<dbReference type="GO" id="GO:0003899">
    <property type="term" value="F:DNA-directed RNA polymerase activity"/>
    <property type="evidence" value="ECO:0007669"/>
    <property type="project" value="UniProtKB-EC"/>
</dbReference>
<feature type="domain" description="RNA polymerase Rpb2" evidence="8">
    <location>
        <begin position="111"/>
        <end position="150"/>
    </location>
</feature>
<keyword evidence="10" id="KW-1185">Reference proteome</keyword>
<dbReference type="EC" id="2.7.7.6" evidence="2"/>
<dbReference type="PANTHER" id="PTHR20856">
    <property type="entry name" value="DNA-DIRECTED RNA POLYMERASE I SUBUNIT 2"/>
    <property type="match status" value="1"/>
</dbReference>
<dbReference type="EMBL" id="LRBV02000005">
    <property type="status" value="NOT_ANNOTATED_CDS"/>
    <property type="molecule type" value="Genomic_DNA"/>
</dbReference>
<proteinExistence type="inferred from homology"/>
<dbReference type="InterPro" id="IPR037033">
    <property type="entry name" value="DNA-dir_RNAP_su2_hyb_sf"/>
</dbReference>
<keyword evidence="4" id="KW-0808">Transferase</keyword>
<evidence type="ECO:0000256" key="6">
    <source>
        <dbReference type="ARBA" id="ARBA00023163"/>
    </source>
</evidence>
<keyword evidence="3" id="KW-0240">DNA-directed RNA polymerase</keyword>